<reference evidence="2" key="1">
    <citation type="journal article" date="2019" name="Int. J. Syst. Evol. Microbiol.">
        <title>The Global Catalogue of Microorganisms (GCM) 10K type strain sequencing project: providing services to taxonomists for standard genome sequencing and annotation.</title>
        <authorList>
            <consortium name="The Broad Institute Genomics Platform"/>
            <consortium name="The Broad Institute Genome Sequencing Center for Infectious Disease"/>
            <person name="Wu L."/>
            <person name="Ma J."/>
        </authorList>
    </citation>
    <scope>NUCLEOTIDE SEQUENCE [LARGE SCALE GENOMIC DNA]</scope>
    <source>
        <strain evidence="2">CCM 8912</strain>
    </source>
</reference>
<name>A0ABW4CZK4_9LACO</name>
<proteinExistence type="predicted"/>
<sequence length="220" mass="25549">MLTYQSVSDEACAFHLLKQDAIFSRIPVERQSALVCQAIEIGKRCSRKFRGANLTRFLDEDGVKIIYQPSSPITGLHAQIQYDEKIKKIELYSPVIEQMMQISQTIVEKLTYDQVSQLFIAHEFYHWVEYSSHSLTQNKCDSVEVTYLGFIHTDRKVRMTSEIAAFQFAKEQLQLTIHPLIYDQLMKVTGQAGTSSDYWPDQWLKEYSEILLRKDDTKHG</sequence>
<protein>
    <submittedName>
        <fullName evidence="1">Uncharacterized protein</fullName>
    </submittedName>
</protein>
<comment type="caution">
    <text evidence="1">The sequence shown here is derived from an EMBL/GenBank/DDBJ whole genome shotgun (WGS) entry which is preliminary data.</text>
</comment>
<evidence type="ECO:0000313" key="1">
    <source>
        <dbReference type="EMBL" id="MFD1441358.1"/>
    </source>
</evidence>
<evidence type="ECO:0000313" key="2">
    <source>
        <dbReference type="Proteomes" id="UP001597212"/>
    </source>
</evidence>
<dbReference type="EMBL" id="JBHTOK010000067">
    <property type="protein sequence ID" value="MFD1441358.1"/>
    <property type="molecule type" value="Genomic_DNA"/>
</dbReference>
<gene>
    <name evidence="1" type="ORF">ACFQ5K_08230</name>
</gene>
<keyword evidence="2" id="KW-1185">Reference proteome</keyword>
<organism evidence="1 2">
    <name type="scientific">Lacticaseibacillus hegangensis</name>
    <dbReference type="NCBI Taxonomy" id="2486010"/>
    <lineage>
        <taxon>Bacteria</taxon>
        <taxon>Bacillati</taxon>
        <taxon>Bacillota</taxon>
        <taxon>Bacilli</taxon>
        <taxon>Lactobacillales</taxon>
        <taxon>Lactobacillaceae</taxon>
        <taxon>Lacticaseibacillus</taxon>
    </lineage>
</organism>
<dbReference type="RefSeq" id="WP_125757029.1">
    <property type="nucleotide sequence ID" value="NZ_JBHTOK010000067.1"/>
</dbReference>
<dbReference type="Proteomes" id="UP001597212">
    <property type="component" value="Unassembled WGS sequence"/>
</dbReference>
<accession>A0ABW4CZK4</accession>